<keyword evidence="4" id="KW-1185">Reference proteome</keyword>
<name>A0A073KCA8_9BACI</name>
<dbReference type="GO" id="GO:0008206">
    <property type="term" value="P:bile acid metabolic process"/>
    <property type="evidence" value="ECO:0007669"/>
    <property type="project" value="UniProtKB-ARBA"/>
</dbReference>
<accession>A0A073KCA8</accession>
<dbReference type="STRING" id="574375.AZF08_19690"/>
<evidence type="ECO:0000256" key="2">
    <source>
        <dbReference type="ARBA" id="ARBA00023002"/>
    </source>
</evidence>
<dbReference type="CDD" id="cd05355">
    <property type="entry name" value="SDR_c1"/>
    <property type="match status" value="1"/>
</dbReference>
<comment type="similarity">
    <text evidence="1">Belongs to the short-chain dehydrogenases/reductases (SDR) family.</text>
</comment>
<dbReference type="eggNOG" id="COG1028">
    <property type="taxonomic scope" value="Bacteria"/>
</dbReference>
<reference evidence="3 4" key="1">
    <citation type="submission" date="2014-06" db="EMBL/GenBank/DDBJ databases">
        <title>Draft genome sequence of Bacillus gaemokensis JCM 15801 (MCCC 1A00707).</title>
        <authorList>
            <person name="Lai Q."/>
            <person name="Liu Y."/>
            <person name="Shao Z."/>
        </authorList>
    </citation>
    <scope>NUCLEOTIDE SEQUENCE [LARGE SCALE GENOMIC DNA]</scope>
    <source>
        <strain evidence="3 4">JCM 15801</strain>
    </source>
</reference>
<dbReference type="PROSITE" id="PS00061">
    <property type="entry name" value="ADH_SHORT"/>
    <property type="match status" value="1"/>
</dbReference>
<dbReference type="FunFam" id="3.40.50.720:FF:000084">
    <property type="entry name" value="Short-chain dehydrogenase reductase"/>
    <property type="match status" value="1"/>
</dbReference>
<dbReference type="EMBL" id="JOTM01000008">
    <property type="protein sequence ID" value="KEK24225.1"/>
    <property type="molecule type" value="Genomic_DNA"/>
</dbReference>
<dbReference type="OrthoDB" id="9803333at2"/>
<evidence type="ECO:0000313" key="4">
    <source>
        <dbReference type="Proteomes" id="UP000027778"/>
    </source>
</evidence>
<evidence type="ECO:0000313" key="3">
    <source>
        <dbReference type="EMBL" id="KEK24225.1"/>
    </source>
</evidence>
<dbReference type="NCBIfam" id="NF005214">
    <property type="entry name" value="PRK06701.1"/>
    <property type="match status" value="1"/>
</dbReference>
<gene>
    <name evidence="3" type="ORF">BAGA_28020</name>
</gene>
<dbReference type="RefSeq" id="WP_033674590.1">
    <property type="nucleotide sequence ID" value="NZ_JOTM01000008.1"/>
</dbReference>
<protein>
    <submittedName>
        <fullName evidence="3">Dehydrogenase</fullName>
    </submittedName>
</protein>
<dbReference type="Proteomes" id="UP000027778">
    <property type="component" value="Unassembled WGS sequence"/>
</dbReference>
<dbReference type="SUPFAM" id="SSF51735">
    <property type="entry name" value="NAD(P)-binding Rossmann-fold domains"/>
    <property type="match status" value="1"/>
</dbReference>
<dbReference type="AlphaFoldDB" id="A0A073KCA8"/>
<dbReference type="GO" id="GO:0016614">
    <property type="term" value="F:oxidoreductase activity, acting on CH-OH group of donors"/>
    <property type="evidence" value="ECO:0007669"/>
    <property type="project" value="UniProtKB-ARBA"/>
</dbReference>
<evidence type="ECO:0000256" key="1">
    <source>
        <dbReference type="ARBA" id="ARBA00006484"/>
    </source>
</evidence>
<dbReference type="Pfam" id="PF13561">
    <property type="entry name" value="adh_short_C2"/>
    <property type="match status" value="1"/>
</dbReference>
<dbReference type="PANTHER" id="PTHR48107">
    <property type="entry name" value="NADPH-DEPENDENT ALDEHYDE REDUCTASE-LIKE PROTEIN, CHLOROPLASTIC-RELATED"/>
    <property type="match status" value="1"/>
</dbReference>
<dbReference type="InterPro" id="IPR036291">
    <property type="entry name" value="NAD(P)-bd_dom_sf"/>
</dbReference>
<sequence>MSQQKKFLTLPPQHQNRQPGIEEIMNPLPGYEDPNYRGSGKLKGKNVLITGGDSGIGRAVSIAFAKEGAHIAIAYLDELEDANETKRLVEKQGVKCILLPGDVSSEQHCQHIVKEAALKLGGLNIVVNNVAQQYPQQSLEYITAEQLEKTFRINIFSYFHVTKAALSHLKQGDAIINTASIVAYEGNEQLIDYSATKGAIVAFTRSLAKSLVQKGIRVNGVAPGPIWTPLIPSSFDKKKVAEFGSNVPMKRPGQPYELAPAYVYLASADSTYVTGQIIHVNGGVIVNG</sequence>
<dbReference type="InterPro" id="IPR002347">
    <property type="entry name" value="SDR_fam"/>
</dbReference>
<dbReference type="PRINTS" id="PR00081">
    <property type="entry name" value="GDHRDH"/>
</dbReference>
<organism evidence="3 4">
    <name type="scientific">Bacillus gaemokensis</name>
    <dbReference type="NCBI Taxonomy" id="574375"/>
    <lineage>
        <taxon>Bacteria</taxon>
        <taxon>Bacillati</taxon>
        <taxon>Bacillota</taxon>
        <taxon>Bacilli</taxon>
        <taxon>Bacillales</taxon>
        <taxon>Bacillaceae</taxon>
        <taxon>Bacillus</taxon>
        <taxon>Bacillus cereus group</taxon>
    </lineage>
</organism>
<comment type="caution">
    <text evidence="3">The sequence shown here is derived from an EMBL/GenBank/DDBJ whole genome shotgun (WGS) entry which is preliminary data.</text>
</comment>
<dbReference type="Gene3D" id="3.40.50.720">
    <property type="entry name" value="NAD(P)-binding Rossmann-like Domain"/>
    <property type="match status" value="1"/>
</dbReference>
<dbReference type="PANTHER" id="PTHR48107:SF16">
    <property type="entry name" value="NADPH-DEPENDENT ALDEHYDE REDUCTASE 1, CHLOROPLASTIC"/>
    <property type="match status" value="1"/>
</dbReference>
<proteinExistence type="inferred from homology"/>
<keyword evidence="2" id="KW-0560">Oxidoreductase</keyword>
<dbReference type="InterPro" id="IPR020904">
    <property type="entry name" value="Sc_DH/Rdtase_CS"/>
</dbReference>
<dbReference type="PRINTS" id="PR00080">
    <property type="entry name" value="SDRFAMILY"/>
</dbReference>